<sequence length="282" mass="32406">MQLFLRDDLASAWEGKDPFEQAACQQGDIFREREGRRTLRFHVGETSYFLKYHGGIGWREIIKNLTQAKLPVLGAMQEVNAVDAVRSAGLDTMTVVGYGARGRNPASLQSFIVTEDLVHTLSLEDLGESWLEEGTVPVCFKRQLICRVADIAGRMHRAGINHRDFYIAHFLIPKNAAAEHDATGPLYLIDLHRSQVRRSVPWRWQVKDLGGLYFSTARYGMTRRDVLRFLKVYFGDDLRAVLKRHARLLNASRREGEKIYRRYYEKPPGFPLQYNDHPGKDI</sequence>
<dbReference type="EMBL" id="ARXU01000002">
    <property type="protein sequence ID" value="KGD62471.1"/>
    <property type="molecule type" value="Genomic_DNA"/>
</dbReference>
<dbReference type="InterPro" id="IPR017172">
    <property type="entry name" value="Lsacc_core_hep_kinase_RfaP"/>
</dbReference>
<keyword evidence="1 2" id="KW-0418">Kinase</keyword>
<dbReference type="PIRSF" id="PIRSF037318">
    <property type="entry name" value="RfaP"/>
    <property type="match status" value="1"/>
</dbReference>
<keyword evidence="1" id="KW-0547">Nucleotide-binding</keyword>
<dbReference type="RefSeq" id="WP_035245227.1">
    <property type="nucleotide sequence ID" value="NZ_ARXU01000002.1"/>
</dbReference>
<evidence type="ECO:0000256" key="1">
    <source>
        <dbReference type="PIRNR" id="PIRNR037318"/>
    </source>
</evidence>
<gene>
    <name evidence="2" type="ORF">T9A_00762</name>
</gene>
<keyword evidence="1" id="KW-0448">Lipopolysaccharide biosynthesis</keyword>
<keyword evidence="3" id="KW-1185">Reference proteome</keyword>
<dbReference type="NCBIfam" id="NF011703">
    <property type="entry name" value="PRK15123.1"/>
    <property type="match status" value="1"/>
</dbReference>
<comment type="pathway">
    <text evidence="1">Bacterial outer membrane biogenesis; LPS core biosynthesis.</text>
</comment>
<evidence type="ECO:0000313" key="3">
    <source>
        <dbReference type="Proteomes" id="UP000029443"/>
    </source>
</evidence>
<dbReference type="Pfam" id="PF06293">
    <property type="entry name" value="Kdo"/>
    <property type="match status" value="1"/>
</dbReference>
<organism evidence="2 3">
    <name type="scientific">Alcanivorax jadensis T9</name>
    <dbReference type="NCBI Taxonomy" id="1177181"/>
    <lineage>
        <taxon>Bacteria</taxon>
        <taxon>Pseudomonadati</taxon>
        <taxon>Pseudomonadota</taxon>
        <taxon>Gammaproteobacteria</taxon>
        <taxon>Oceanospirillales</taxon>
        <taxon>Alcanivoracaceae</taxon>
        <taxon>Alcanivorax</taxon>
    </lineage>
</organism>
<evidence type="ECO:0000313" key="2">
    <source>
        <dbReference type="EMBL" id="KGD62471.1"/>
    </source>
</evidence>
<accession>A0ABR4WFX5</accession>
<proteinExistence type="inferred from homology"/>
<comment type="similarity">
    <text evidence="1">Belongs to the protein kinase superfamily. KdkA/rfaP family.</text>
</comment>
<dbReference type="SUPFAM" id="SSF56112">
    <property type="entry name" value="Protein kinase-like (PK-like)"/>
    <property type="match status" value="1"/>
</dbReference>
<comment type="caution">
    <text evidence="2">The sequence shown here is derived from an EMBL/GenBank/DDBJ whole genome shotgun (WGS) entry which is preliminary data.</text>
</comment>
<dbReference type="InterPro" id="IPR011009">
    <property type="entry name" value="Kinase-like_dom_sf"/>
</dbReference>
<comment type="function">
    <text evidence="1">Kinase involved in the biosynthesis of the core oligosaccharide region of lipopolysaccharide (LPS). Catalyzes the phosphorylation of heptose I (HepI), the first heptose added to the Kdo2-lipid A module.</text>
</comment>
<reference evidence="2 3" key="1">
    <citation type="submission" date="2012-09" db="EMBL/GenBank/DDBJ databases">
        <title>Genome Sequence of alkane-degrading Bacterium Alcanivorax jadensis T9.</title>
        <authorList>
            <person name="Lai Q."/>
            <person name="Shao Z."/>
        </authorList>
    </citation>
    <scope>NUCLEOTIDE SEQUENCE [LARGE SCALE GENOMIC DNA]</scope>
    <source>
        <strain evidence="2 3">T9</strain>
    </source>
</reference>
<name>A0ABR4WFX5_9GAMM</name>
<dbReference type="Proteomes" id="UP000029443">
    <property type="component" value="Unassembled WGS sequence"/>
</dbReference>
<keyword evidence="1" id="KW-0067">ATP-binding</keyword>
<protein>
    <recommendedName>
        <fullName evidence="1">Lipopolysaccharide core heptose(I) kinase</fullName>
        <ecNumber evidence="1">2.7.1.-</ecNumber>
    </recommendedName>
</protein>
<dbReference type="GO" id="GO:0016301">
    <property type="term" value="F:kinase activity"/>
    <property type="evidence" value="ECO:0007669"/>
    <property type="project" value="UniProtKB-KW"/>
</dbReference>
<dbReference type="EC" id="2.7.1.-" evidence="1"/>
<keyword evidence="1" id="KW-0808">Transferase</keyword>